<dbReference type="OrthoDB" id="2529130at2"/>
<dbReference type="InterPro" id="IPR052514">
    <property type="entry name" value="SAM-dependent_MTase"/>
</dbReference>
<keyword evidence="2" id="KW-0808">Transferase</keyword>
<dbReference type="SUPFAM" id="SSF53335">
    <property type="entry name" value="S-adenosyl-L-methionine-dependent methyltransferases"/>
    <property type="match status" value="1"/>
</dbReference>
<dbReference type="NCBIfam" id="TIGR01444">
    <property type="entry name" value="fkbM_fam"/>
    <property type="match status" value="1"/>
</dbReference>
<dbReference type="AlphaFoldDB" id="A0A016XEK9"/>
<dbReference type="InterPro" id="IPR006342">
    <property type="entry name" value="FkbM_mtfrase"/>
</dbReference>
<dbReference type="STRING" id="1458275.AZ34_00170"/>
<reference evidence="2 3" key="1">
    <citation type="submission" date="2014-02" db="EMBL/GenBank/DDBJ databases">
        <title>Draft Genome of Hylemonella gracilis isolated from the Niagara River.</title>
        <authorList>
            <person name="Pawlowski D.R."/>
            <person name="Koudelka G.B."/>
        </authorList>
    </citation>
    <scope>NUCLEOTIDE SEQUENCE [LARGE SCALE GENOMIC DNA]</scope>
    <source>
        <strain evidence="2 3">Niagara R</strain>
    </source>
</reference>
<evidence type="ECO:0000313" key="3">
    <source>
        <dbReference type="Proteomes" id="UP000023268"/>
    </source>
</evidence>
<keyword evidence="2" id="KW-0489">Methyltransferase</keyword>
<organism evidence="2 3">
    <name type="scientific">Hylemonella gracilis str. Niagara R</name>
    <dbReference type="NCBI Taxonomy" id="1458275"/>
    <lineage>
        <taxon>Bacteria</taxon>
        <taxon>Pseudomonadati</taxon>
        <taxon>Pseudomonadota</taxon>
        <taxon>Betaproteobacteria</taxon>
        <taxon>Burkholderiales</taxon>
        <taxon>Comamonadaceae</taxon>
        <taxon>Hylemonella</taxon>
    </lineage>
</organism>
<name>A0A016XEK9_9BURK</name>
<dbReference type="RefSeq" id="WP_051509416.1">
    <property type="nucleotide sequence ID" value="NZ_JEMG01000001.1"/>
</dbReference>
<dbReference type="Pfam" id="PF05050">
    <property type="entry name" value="Methyltransf_21"/>
    <property type="match status" value="1"/>
</dbReference>
<dbReference type="PANTHER" id="PTHR34203">
    <property type="entry name" value="METHYLTRANSFERASE, FKBM FAMILY PROTEIN"/>
    <property type="match status" value="1"/>
</dbReference>
<dbReference type="InterPro" id="IPR029063">
    <property type="entry name" value="SAM-dependent_MTases_sf"/>
</dbReference>
<dbReference type="eggNOG" id="COG2242">
    <property type="taxonomic scope" value="Bacteria"/>
</dbReference>
<sequence length="357" mass="39537">MANDPRDLSGSRLQNALLQLGRDASLRVELMDWLKRAEGRLSYGASVRDDITGPIIDSLHSEQDTYEKQLADGTRFRFLYRTKIARDFLLAEQERPSHVWEPQTTRLLQHLTARTPGDVLIGGAYFGDHAVVLGVQLKGSGRLVHCFEPNTDQAAMLTANGQLNGLDNLRINKLGLWHESSQRLKLDGFDSFANAVLATGDEGFETITIDDYCRAQKRAIGVLMLDIEGAELHALQGAARVLGQDKPAVVFEVHRDYVDWSVGLTKTPICMLLKNAGYQLYAVRDFNTHQEMGDRPIELIPADSVYLEGPPHGFNMLAVADAAAIAGPLFKQVKNVSPKLLRHKSPALHHPLDGMPD</sequence>
<gene>
    <name evidence="2" type="ORF">AZ34_00170</name>
</gene>
<feature type="domain" description="Methyltransferase FkbM" evidence="1">
    <location>
        <begin position="123"/>
        <end position="279"/>
    </location>
</feature>
<evidence type="ECO:0000259" key="1">
    <source>
        <dbReference type="Pfam" id="PF05050"/>
    </source>
</evidence>
<evidence type="ECO:0000313" key="2">
    <source>
        <dbReference type="EMBL" id="EYC49638.1"/>
    </source>
</evidence>
<protein>
    <submittedName>
        <fullName evidence="2">FkbM family methyltransferase</fullName>
    </submittedName>
</protein>
<proteinExistence type="predicted"/>
<dbReference type="Gene3D" id="3.40.50.150">
    <property type="entry name" value="Vaccinia Virus protein VP39"/>
    <property type="match status" value="1"/>
</dbReference>
<dbReference type="Proteomes" id="UP000023268">
    <property type="component" value="Unassembled WGS sequence"/>
</dbReference>
<accession>A0A016XEK9</accession>
<dbReference type="GO" id="GO:0008168">
    <property type="term" value="F:methyltransferase activity"/>
    <property type="evidence" value="ECO:0007669"/>
    <property type="project" value="UniProtKB-KW"/>
</dbReference>
<comment type="caution">
    <text evidence="2">The sequence shown here is derived from an EMBL/GenBank/DDBJ whole genome shotgun (WGS) entry which is preliminary data.</text>
</comment>
<dbReference type="GO" id="GO:0032259">
    <property type="term" value="P:methylation"/>
    <property type="evidence" value="ECO:0007669"/>
    <property type="project" value="UniProtKB-KW"/>
</dbReference>
<dbReference type="PANTHER" id="PTHR34203:SF15">
    <property type="entry name" value="SLL1173 PROTEIN"/>
    <property type="match status" value="1"/>
</dbReference>
<dbReference type="EMBL" id="JEMG01000001">
    <property type="protein sequence ID" value="EYC49638.1"/>
    <property type="molecule type" value="Genomic_DNA"/>
</dbReference>